<name>A0A9P8XV28_9PEZI</name>
<feature type="region of interest" description="Disordered" evidence="1">
    <location>
        <begin position="422"/>
        <end position="442"/>
    </location>
</feature>
<evidence type="ECO:0000313" key="2">
    <source>
        <dbReference type="EMBL" id="KAH7014293.1"/>
    </source>
</evidence>
<dbReference type="AlphaFoldDB" id="A0A9P8XV28"/>
<organism evidence="2 3">
    <name type="scientific">Microdochium trichocladiopsis</name>
    <dbReference type="NCBI Taxonomy" id="1682393"/>
    <lineage>
        <taxon>Eukaryota</taxon>
        <taxon>Fungi</taxon>
        <taxon>Dikarya</taxon>
        <taxon>Ascomycota</taxon>
        <taxon>Pezizomycotina</taxon>
        <taxon>Sordariomycetes</taxon>
        <taxon>Xylariomycetidae</taxon>
        <taxon>Xylariales</taxon>
        <taxon>Microdochiaceae</taxon>
        <taxon>Microdochium</taxon>
    </lineage>
</organism>
<evidence type="ECO:0000256" key="1">
    <source>
        <dbReference type="SAM" id="MobiDB-lite"/>
    </source>
</evidence>
<feature type="region of interest" description="Disordered" evidence="1">
    <location>
        <begin position="458"/>
        <end position="502"/>
    </location>
</feature>
<keyword evidence="3" id="KW-1185">Reference proteome</keyword>
<sequence>MSVDPPNHDNLPAFADQFADLRPCPPPAILQTPFEIPPLFPFNRTTVYLLFNSPFPKDKRGRALFPKSVVLRGTTAGGAPLELEIPVAVLPEPGLTIHQLATRKAVQELEEGKGWIYYARAAGGDPAAAEDSAREVTRSDGKVVDMALLRNRLAKSTFSAMVQREAVRLGVTFQVGGGKWSSFVAVEDTPPASSSSPSGVAVEGEEKEKENNKGATSTTYTPNRSMDPDVPDPAQAFPGIPQRLAQPVAQAQASNSLAKSMGKRVMGMFSRAAPAAKPTTNNAVIGYGSGRRTAGAESSSASASASFFGAASFGAPPPGGGFGGQQQQQQLQQQQRQMLHMLNVQQCSAVPMPFAAPAAAAAAPPPPPPAPAPAPAPADGGFHMDFANPNMSENVLQDFDFDSFLSADEGLVLDMGVDDNLDGGSRGGGGGGGGAPSLSGFASPQSFDLAAPVMRQENKKRKKMYSIKRVSSSSTTSRAEAKDADQDDDDEESGAAAGEFQLPGDIASATAREKMDAMVRVQGFDGAWTWRDLLRLMGWTEDKVVQVSKEVGKLDLEKLDAAQKDLFATAVVVVWFRKEMADMVDSWELLVDKAVERLGEDDARLLWQAQGNEVDGLLEEATRIFEKLAEK</sequence>
<dbReference type="EMBL" id="JAGTJQ010000013">
    <property type="protein sequence ID" value="KAH7014293.1"/>
    <property type="molecule type" value="Genomic_DNA"/>
</dbReference>
<feature type="region of interest" description="Disordered" evidence="1">
    <location>
        <begin position="316"/>
        <end position="335"/>
    </location>
</feature>
<protein>
    <submittedName>
        <fullName evidence="2">Uncharacterized protein</fullName>
    </submittedName>
</protein>
<dbReference type="PANTHER" id="PTHR45737:SF6">
    <property type="entry name" value="VON WILLEBRAND FACTOR A DOMAIN-CONTAINING PROTEIN 5A"/>
    <property type="match status" value="1"/>
</dbReference>
<dbReference type="GeneID" id="70185315"/>
<dbReference type="PANTHER" id="PTHR45737">
    <property type="entry name" value="VON WILLEBRAND FACTOR A DOMAIN-CONTAINING PROTEIN 5A"/>
    <property type="match status" value="1"/>
</dbReference>
<feature type="compositionally biased region" description="Low complexity" evidence="1">
    <location>
        <begin position="325"/>
        <end position="335"/>
    </location>
</feature>
<dbReference type="RefSeq" id="XP_046005260.1">
    <property type="nucleotide sequence ID" value="XM_046155769.1"/>
</dbReference>
<comment type="caution">
    <text evidence="2">The sequence shown here is derived from an EMBL/GenBank/DDBJ whole genome shotgun (WGS) entry which is preliminary data.</text>
</comment>
<feature type="compositionally biased region" description="Low complexity" evidence="1">
    <location>
        <begin position="190"/>
        <end position="202"/>
    </location>
</feature>
<evidence type="ECO:0000313" key="3">
    <source>
        <dbReference type="Proteomes" id="UP000756346"/>
    </source>
</evidence>
<reference evidence="2" key="1">
    <citation type="journal article" date="2021" name="Nat. Commun.">
        <title>Genetic determinants of endophytism in the Arabidopsis root mycobiome.</title>
        <authorList>
            <person name="Mesny F."/>
            <person name="Miyauchi S."/>
            <person name="Thiergart T."/>
            <person name="Pickel B."/>
            <person name="Atanasova L."/>
            <person name="Karlsson M."/>
            <person name="Huettel B."/>
            <person name="Barry K.W."/>
            <person name="Haridas S."/>
            <person name="Chen C."/>
            <person name="Bauer D."/>
            <person name="Andreopoulos W."/>
            <person name="Pangilinan J."/>
            <person name="LaButti K."/>
            <person name="Riley R."/>
            <person name="Lipzen A."/>
            <person name="Clum A."/>
            <person name="Drula E."/>
            <person name="Henrissat B."/>
            <person name="Kohler A."/>
            <person name="Grigoriev I.V."/>
            <person name="Martin F.M."/>
            <person name="Hacquard S."/>
        </authorList>
    </citation>
    <scope>NUCLEOTIDE SEQUENCE</scope>
    <source>
        <strain evidence="2">MPI-CAGE-CH-0230</strain>
    </source>
</reference>
<dbReference type="Proteomes" id="UP000756346">
    <property type="component" value="Unassembled WGS sequence"/>
</dbReference>
<feature type="compositionally biased region" description="Gly residues" evidence="1">
    <location>
        <begin position="424"/>
        <end position="435"/>
    </location>
</feature>
<proteinExistence type="predicted"/>
<gene>
    <name evidence="2" type="ORF">B0I36DRAFT_338513</name>
</gene>
<feature type="region of interest" description="Disordered" evidence="1">
    <location>
        <begin position="187"/>
        <end position="227"/>
    </location>
</feature>
<dbReference type="OrthoDB" id="1729737at2759"/>
<accession>A0A9P8XV28</accession>